<dbReference type="Proteomes" id="UP001143328">
    <property type="component" value="Unassembled WGS sequence"/>
</dbReference>
<evidence type="ECO:0000313" key="2">
    <source>
        <dbReference type="Proteomes" id="UP001143328"/>
    </source>
</evidence>
<keyword evidence="2" id="KW-1185">Reference proteome</keyword>
<proteinExistence type="predicted"/>
<name>A0A9W6KBG0_9PSED</name>
<sequence length="78" mass="8862">MKGWRWRARGICWRIDQVFAGSLLQGVCALLVRRKVYGLKWCVVLLMLIEAGSTTAPNWLSRHARSQSYSQPSTIRGA</sequence>
<comment type="caution">
    <text evidence="1">The sequence shown here is derived from an EMBL/GenBank/DDBJ whole genome shotgun (WGS) entry which is preliminary data.</text>
</comment>
<dbReference type="EMBL" id="BSFN01000025">
    <property type="protein sequence ID" value="GLK91761.1"/>
    <property type="molecule type" value="Genomic_DNA"/>
</dbReference>
<gene>
    <name evidence="1" type="ORF">GCM10017655_48250</name>
</gene>
<evidence type="ECO:0000313" key="1">
    <source>
        <dbReference type="EMBL" id="GLK91761.1"/>
    </source>
</evidence>
<organism evidence="1 2">
    <name type="scientific">Pseudomonas turukhanskensis</name>
    <dbReference type="NCBI Taxonomy" id="1806536"/>
    <lineage>
        <taxon>Bacteria</taxon>
        <taxon>Pseudomonadati</taxon>
        <taxon>Pseudomonadota</taxon>
        <taxon>Gammaproteobacteria</taxon>
        <taxon>Pseudomonadales</taxon>
        <taxon>Pseudomonadaceae</taxon>
        <taxon>Pseudomonas</taxon>
    </lineage>
</organism>
<dbReference type="AlphaFoldDB" id="A0A9W6KBG0"/>
<protein>
    <submittedName>
        <fullName evidence="1">Uncharacterized protein</fullName>
    </submittedName>
</protein>
<accession>A0A9W6KBG0</accession>
<reference evidence="1" key="2">
    <citation type="submission" date="2023-01" db="EMBL/GenBank/DDBJ databases">
        <authorList>
            <person name="Sun Q."/>
            <person name="Evtushenko L."/>
        </authorList>
    </citation>
    <scope>NUCLEOTIDE SEQUENCE</scope>
    <source>
        <strain evidence="1">VKM B-2935</strain>
    </source>
</reference>
<reference evidence="1" key="1">
    <citation type="journal article" date="2014" name="Int. J. Syst. Evol. Microbiol.">
        <title>Complete genome sequence of Corynebacterium casei LMG S-19264T (=DSM 44701T), isolated from a smear-ripened cheese.</title>
        <authorList>
            <consortium name="US DOE Joint Genome Institute (JGI-PGF)"/>
            <person name="Walter F."/>
            <person name="Albersmeier A."/>
            <person name="Kalinowski J."/>
            <person name="Ruckert C."/>
        </authorList>
    </citation>
    <scope>NUCLEOTIDE SEQUENCE</scope>
    <source>
        <strain evidence="1">VKM B-2935</strain>
    </source>
</reference>